<dbReference type="InterPro" id="IPR000630">
    <property type="entry name" value="Ribosomal_uS8"/>
</dbReference>
<name>A0A1X2GVB7_9FUNG</name>
<keyword evidence="5" id="KW-1185">Reference proteome</keyword>
<dbReference type="InterPro" id="IPR035987">
    <property type="entry name" value="Ribosomal_uS8_sf"/>
</dbReference>
<dbReference type="SUPFAM" id="SSF56047">
    <property type="entry name" value="Ribosomal protein S8"/>
    <property type="match status" value="1"/>
</dbReference>
<evidence type="ECO:0000256" key="2">
    <source>
        <dbReference type="ARBA" id="ARBA00022980"/>
    </source>
</evidence>
<accession>A0A1X2GVB7</accession>
<dbReference type="AlphaFoldDB" id="A0A1X2GVB7"/>
<dbReference type="GO" id="GO:0003735">
    <property type="term" value="F:structural constituent of ribosome"/>
    <property type="evidence" value="ECO:0007669"/>
    <property type="project" value="EnsemblFungi"/>
</dbReference>
<comment type="caution">
    <text evidence="4">The sequence shown here is derived from an EMBL/GenBank/DDBJ whole genome shotgun (WGS) entry which is preliminary data.</text>
</comment>
<gene>
    <name evidence="4" type="ORF">DM01DRAFT_1331421</name>
</gene>
<keyword evidence="2 4" id="KW-0689">Ribosomal protein</keyword>
<dbReference type="GO" id="GO:0006412">
    <property type="term" value="P:translation"/>
    <property type="evidence" value="ECO:0007669"/>
    <property type="project" value="InterPro"/>
</dbReference>
<evidence type="ECO:0000256" key="3">
    <source>
        <dbReference type="ARBA" id="ARBA00023274"/>
    </source>
</evidence>
<comment type="similarity">
    <text evidence="1">Belongs to the universal ribosomal protein uS8 family.</text>
</comment>
<evidence type="ECO:0000313" key="4">
    <source>
        <dbReference type="EMBL" id="ORX61946.1"/>
    </source>
</evidence>
<organism evidence="4 5">
    <name type="scientific">Hesseltinella vesiculosa</name>
    <dbReference type="NCBI Taxonomy" id="101127"/>
    <lineage>
        <taxon>Eukaryota</taxon>
        <taxon>Fungi</taxon>
        <taxon>Fungi incertae sedis</taxon>
        <taxon>Mucoromycota</taxon>
        <taxon>Mucoromycotina</taxon>
        <taxon>Mucoromycetes</taxon>
        <taxon>Mucorales</taxon>
        <taxon>Cunninghamellaceae</taxon>
        <taxon>Hesseltinella</taxon>
    </lineage>
</organism>
<evidence type="ECO:0000313" key="5">
    <source>
        <dbReference type="Proteomes" id="UP000242146"/>
    </source>
</evidence>
<dbReference type="Gene3D" id="3.30.1370.30">
    <property type="match status" value="1"/>
</dbReference>
<dbReference type="Gene3D" id="3.30.1490.10">
    <property type="match status" value="1"/>
</dbReference>
<dbReference type="FunFam" id="3.30.1490.10:FF:000005">
    <property type="entry name" value="Mitochondrial 40S ribosomal protein S8"/>
    <property type="match status" value="1"/>
</dbReference>
<dbReference type="GO" id="GO:0005763">
    <property type="term" value="C:mitochondrial small ribosomal subunit"/>
    <property type="evidence" value="ECO:0007669"/>
    <property type="project" value="EnsemblFungi"/>
</dbReference>
<sequence>MPRVHDLCARIQNGFRSRLQSIAVPETKMNLAICNILYKDGFLTSVARGNHLGPDTTFTPTTPSNVATRRLWLQLKYKENNPTLEQMTVVSKPSKKITYTVSEMKFLSAGRRAKFVSPLQPGEIAIMNTNRGVLSIRDAIEENVGGEILCRVK</sequence>
<evidence type="ECO:0000256" key="1">
    <source>
        <dbReference type="ARBA" id="ARBA00006471"/>
    </source>
</evidence>
<dbReference type="EMBL" id="MCGT01000002">
    <property type="protein sequence ID" value="ORX61946.1"/>
    <property type="molecule type" value="Genomic_DNA"/>
</dbReference>
<reference evidence="4 5" key="1">
    <citation type="submission" date="2016-07" db="EMBL/GenBank/DDBJ databases">
        <title>Pervasive Adenine N6-methylation of Active Genes in Fungi.</title>
        <authorList>
            <consortium name="DOE Joint Genome Institute"/>
            <person name="Mondo S.J."/>
            <person name="Dannebaum R.O."/>
            <person name="Kuo R.C."/>
            <person name="Labutti K."/>
            <person name="Haridas S."/>
            <person name="Kuo A."/>
            <person name="Salamov A."/>
            <person name="Ahrendt S.R."/>
            <person name="Lipzen A."/>
            <person name="Sullivan W."/>
            <person name="Andreopoulos W.B."/>
            <person name="Clum A."/>
            <person name="Lindquist E."/>
            <person name="Daum C."/>
            <person name="Ramamoorthy G.K."/>
            <person name="Gryganskyi A."/>
            <person name="Culley D."/>
            <person name="Magnuson J.K."/>
            <person name="James T.Y."/>
            <person name="O'Malley M.A."/>
            <person name="Stajich J.E."/>
            <person name="Spatafora J.W."/>
            <person name="Visel A."/>
            <person name="Grigoriev I.V."/>
        </authorList>
    </citation>
    <scope>NUCLEOTIDE SEQUENCE [LARGE SCALE GENOMIC DNA]</scope>
    <source>
        <strain evidence="4 5">NRRL 3301</strain>
    </source>
</reference>
<dbReference type="STRING" id="101127.A0A1X2GVB7"/>
<protein>
    <submittedName>
        <fullName evidence="4">30S ribosomal protein S8</fullName>
    </submittedName>
</protein>
<keyword evidence="3" id="KW-0687">Ribonucleoprotein</keyword>
<dbReference type="OrthoDB" id="409928at2759"/>
<proteinExistence type="inferred from homology"/>
<dbReference type="Proteomes" id="UP000242146">
    <property type="component" value="Unassembled WGS sequence"/>
</dbReference>
<dbReference type="Pfam" id="PF00410">
    <property type="entry name" value="Ribosomal_S8"/>
    <property type="match status" value="1"/>
</dbReference>